<dbReference type="SUPFAM" id="SSF56784">
    <property type="entry name" value="HAD-like"/>
    <property type="match status" value="1"/>
</dbReference>
<dbReference type="Proteomes" id="UP001595916">
    <property type="component" value="Unassembled WGS sequence"/>
</dbReference>
<dbReference type="Gene3D" id="3.40.50.1000">
    <property type="entry name" value="HAD superfamily/HAD-like"/>
    <property type="match status" value="1"/>
</dbReference>
<dbReference type="EC" id="3.-.-.-" evidence="1"/>
<protein>
    <submittedName>
        <fullName evidence="1">HAD family hydrolase</fullName>
        <ecNumber evidence="1">3.-.-.-</ecNumber>
    </submittedName>
</protein>
<dbReference type="PANTHER" id="PTHR43434:SF1">
    <property type="entry name" value="PHOSPHOGLYCOLATE PHOSPHATASE"/>
    <property type="match status" value="1"/>
</dbReference>
<dbReference type="InterPro" id="IPR023214">
    <property type="entry name" value="HAD_sf"/>
</dbReference>
<dbReference type="Gene3D" id="1.10.150.240">
    <property type="entry name" value="Putative phosphatase, domain 2"/>
    <property type="match status" value="1"/>
</dbReference>
<proteinExistence type="predicted"/>
<dbReference type="GO" id="GO:0016787">
    <property type="term" value="F:hydrolase activity"/>
    <property type="evidence" value="ECO:0007669"/>
    <property type="project" value="UniProtKB-KW"/>
</dbReference>
<evidence type="ECO:0000313" key="1">
    <source>
        <dbReference type="EMBL" id="MFC4803983.1"/>
    </source>
</evidence>
<keyword evidence="2" id="KW-1185">Reference proteome</keyword>
<accession>A0ABV9QIE1</accession>
<dbReference type="InterPro" id="IPR050155">
    <property type="entry name" value="HAD-like_hydrolase_sf"/>
</dbReference>
<dbReference type="InterPro" id="IPR036412">
    <property type="entry name" value="HAD-like_sf"/>
</dbReference>
<gene>
    <name evidence="1" type="ORF">ACFO4R_02705</name>
</gene>
<sequence length="214" mass="24112">MNTYIFDLDGTLVDSIESIAYFANSALEEYGIQSVEVEKYKGFVGDGARTLIRRAMEYRGSSSPELLEQVLRRYNETYDDNYLYLCKVYEGIDDLIRTLRDRGFKTGVLSNKPHSTTVKIVEALFGKESFDFVYGQREGVALKPHPDSILNLIESHSLKREDCVYVGDTMTDVMTGKNAGIFTVGVLWGFRDREELETYGADKIAALPVDVIVG</sequence>
<dbReference type="InterPro" id="IPR006439">
    <property type="entry name" value="HAD-SF_hydro_IA"/>
</dbReference>
<dbReference type="PANTHER" id="PTHR43434">
    <property type="entry name" value="PHOSPHOGLYCOLATE PHOSPHATASE"/>
    <property type="match status" value="1"/>
</dbReference>
<dbReference type="SFLD" id="SFLDG01135">
    <property type="entry name" value="C1.5.6:_HAD__Beta-PGM__Phospha"/>
    <property type="match status" value="1"/>
</dbReference>
<dbReference type="Pfam" id="PF13419">
    <property type="entry name" value="HAD_2"/>
    <property type="match status" value="1"/>
</dbReference>
<dbReference type="EMBL" id="JBHSHL010000008">
    <property type="protein sequence ID" value="MFC4803983.1"/>
    <property type="molecule type" value="Genomic_DNA"/>
</dbReference>
<reference evidence="2" key="1">
    <citation type="journal article" date="2019" name="Int. J. Syst. Evol. Microbiol.">
        <title>The Global Catalogue of Microorganisms (GCM) 10K type strain sequencing project: providing services to taxonomists for standard genome sequencing and annotation.</title>
        <authorList>
            <consortium name="The Broad Institute Genomics Platform"/>
            <consortium name="The Broad Institute Genome Sequencing Center for Infectious Disease"/>
            <person name="Wu L."/>
            <person name="Ma J."/>
        </authorList>
    </citation>
    <scope>NUCLEOTIDE SEQUENCE [LARGE SCALE GENOMIC DNA]</scope>
    <source>
        <strain evidence="2">CCUG 46385</strain>
    </source>
</reference>
<dbReference type="SFLD" id="SFLDS00003">
    <property type="entry name" value="Haloacid_Dehalogenase"/>
    <property type="match status" value="1"/>
</dbReference>
<dbReference type="PRINTS" id="PR00413">
    <property type="entry name" value="HADHALOGNASE"/>
</dbReference>
<dbReference type="NCBIfam" id="TIGR01509">
    <property type="entry name" value="HAD-SF-IA-v3"/>
    <property type="match status" value="1"/>
</dbReference>
<dbReference type="SFLD" id="SFLDG01129">
    <property type="entry name" value="C1.5:_HAD__Beta-PGM__Phosphata"/>
    <property type="match status" value="1"/>
</dbReference>
<evidence type="ECO:0000313" key="2">
    <source>
        <dbReference type="Proteomes" id="UP001595916"/>
    </source>
</evidence>
<dbReference type="RefSeq" id="WP_379787461.1">
    <property type="nucleotide sequence ID" value="NZ_JBHSHL010000008.1"/>
</dbReference>
<dbReference type="NCBIfam" id="TIGR01549">
    <property type="entry name" value="HAD-SF-IA-v1"/>
    <property type="match status" value="1"/>
</dbReference>
<dbReference type="InterPro" id="IPR023198">
    <property type="entry name" value="PGP-like_dom2"/>
</dbReference>
<keyword evidence="1" id="KW-0378">Hydrolase</keyword>
<organism evidence="1 2">
    <name type="scientific">Filifactor villosus</name>
    <dbReference type="NCBI Taxonomy" id="29374"/>
    <lineage>
        <taxon>Bacteria</taxon>
        <taxon>Bacillati</taxon>
        <taxon>Bacillota</taxon>
        <taxon>Clostridia</taxon>
        <taxon>Peptostreptococcales</taxon>
        <taxon>Filifactoraceae</taxon>
        <taxon>Filifactor</taxon>
    </lineage>
</organism>
<dbReference type="InterPro" id="IPR041492">
    <property type="entry name" value="HAD_2"/>
</dbReference>
<comment type="caution">
    <text evidence="1">The sequence shown here is derived from an EMBL/GenBank/DDBJ whole genome shotgun (WGS) entry which is preliminary data.</text>
</comment>
<name>A0ABV9QIE1_9FIRM</name>